<dbReference type="Proteomes" id="UP001500280">
    <property type="component" value="Unassembled WGS sequence"/>
</dbReference>
<gene>
    <name evidence="2" type="ORF">GCM10009745_58330</name>
</gene>
<feature type="transmembrane region" description="Helical" evidence="1">
    <location>
        <begin position="29"/>
        <end position="45"/>
    </location>
</feature>
<protein>
    <recommendedName>
        <fullName evidence="4">TIGR02206 family membrane protein</fullName>
    </recommendedName>
</protein>
<keyword evidence="1" id="KW-0812">Transmembrane</keyword>
<keyword evidence="1" id="KW-1133">Transmembrane helix</keyword>
<reference evidence="2 3" key="1">
    <citation type="journal article" date="2019" name="Int. J. Syst. Evol. Microbiol.">
        <title>The Global Catalogue of Microorganisms (GCM) 10K type strain sequencing project: providing services to taxonomists for standard genome sequencing and annotation.</title>
        <authorList>
            <consortium name="The Broad Institute Genomics Platform"/>
            <consortium name="The Broad Institute Genome Sequencing Center for Infectious Disease"/>
            <person name="Wu L."/>
            <person name="Ma J."/>
        </authorList>
    </citation>
    <scope>NUCLEOTIDE SEQUENCE [LARGE SCALE GENOMIC DNA]</scope>
    <source>
        <strain evidence="2 3">JCM 14307</strain>
    </source>
</reference>
<keyword evidence="1" id="KW-0472">Membrane</keyword>
<feature type="transmembrane region" description="Helical" evidence="1">
    <location>
        <begin position="85"/>
        <end position="103"/>
    </location>
</feature>
<evidence type="ECO:0000313" key="3">
    <source>
        <dbReference type="Proteomes" id="UP001500280"/>
    </source>
</evidence>
<accession>A0ABN2IDX2</accession>
<proteinExistence type="predicted"/>
<evidence type="ECO:0000256" key="1">
    <source>
        <dbReference type="SAM" id="Phobius"/>
    </source>
</evidence>
<comment type="caution">
    <text evidence="2">The sequence shown here is derived from an EMBL/GenBank/DDBJ whole genome shotgun (WGS) entry which is preliminary data.</text>
</comment>
<feature type="transmembrane region" description="Helical" evidence="1">
    <location>
        <begin position="52"/>
        <end position="73"/>
    </location>
</feature>
<evidence type="ECO:0008006" key="4">
    <source>
        <dbReference type="Google" id="ProtNLM"/>
    </source>
</evidence>
<name>A0ABN2IDX2_9ACTN</name>
<organism evidence="2 3">
    <name type="scientific">Kribbella yunnanensis</name>
    <dbReference type="NCBI Taxonomy" id="190194"/>
    <lineage>
        <taxon>Bacteria</taxon>
        <taxon>Bacillati</taxon>
        <taxon>Actinomycetota</taxon>
        <taxon>Actinomycetes</taxon>
        <taxon>Propionibacteriales</taxon>
        <taxon>Kribbellaceae</taxon>
        <taxon>Kribbella</taxon>
    </lineage>
</organism>
<evidence type="ECO:0000313" key="2">
    <source>
        <dbReference type="EMBL" id="GAA1703247.1"/>
    </source>
</evidence>
<dbReference type="EMBL" id="BAAANF010000019">
    <property type="protein sequence ID" value="GAA1703247.1"/>
    <property type="molecule type" value="Genomic_DNA"/>
</dbReference>
<keyword evidence="3" id="KW-1185">Reference proteome</keyword>
<sequence length="112" mass="12203">MIGLAIAVAWLGFVLHNVADLPGQTLLSAETLFPSLVYVALIGVLRWSAWPLFGWAVLNGVGGGLLSVLPFPFLPFDPVQSFSHYSFHVIYAATQIPLAVLTFRRARQPQAL</sequence>
<dbReference type="RefSeq" id="WP_344158806.1">
    <property type="nucleotide sequence ID" value="NZ_BAAANF010000019.1"/>
</dbReference>